<dbReference type="InterPro" id="IPR035198">
    <property type="entry name" value="SU10_MCP"/>
</dbReference>
<reference evidence="1" key="1">
    <citation type="submission" date="2020-03" db="EMBL/GenBank/DDBJ databases">
        <title>The deep terrestrial virosphere.</title>
        <authorList>
            <person name="Holmfeldt K."/>
            <person name="Nilsson E."/>
            <person name="Simone D."/>
            <person name="Lopez-Fernandez M."/>
            <person name="Wu X."/>
            <person name="de Brujin I."/>
            <person name="Lundin D."/>
            <person name="Andersson A."/>
            <person name="Bertilsson S."/>
            <person name="Dopson M."/>
        </authorList>
    </citation>
    <scope>NUCLEOTIDE SEQUENCE</scope>
    <source>
        <strain evidence="1">MM415B01340</strain>
    </source>
</reference>
<accession>A0A6M3IP10</accession>
<dbReference type="EMBL" id="MT141356">
    <property type="protein sequence ID" value="QJA59143.1"/>
    <property type="molecule type" value="Genomic_DNA"/>
</dbReference>
<gene>
    <name evidence="1" type="ORF">MM415B01340_0008</name>
</gene>
<name>A0A6M3IP10_9ZZZZ</name>
<sequence>MAQSYTYDDTSRREDLLDIITNLSPRETQLLSGLGNSTAKDIYHQWLVDTLKSAAVNAYVEGVDATYPDRTDPSRYSNVCQIVRVGYEVTDTERAVNNAGFNDRYAYEAQKALKEWSNDAEYALMRASMGCGSGSAARQMAGVKNWMTSNNYTDASGASLSEAMLNNYFQDVWSDGTEINAVYVPMKLKKKISGFTAGATKNVDLADRRLINAVDVYEADSASMVKLFAHRYVTVSGDTNNDIVGLDESKWRVAYLRKPATRELSKTGDSTKGEVIGELTLECLHKDAGFYGANHGDI</sequence>
<dbReference type="Pfam" id="PF17236">
    <property type="entry name" value="SU10_MCP"/>
    <property type="match status" value="1"/>
</dbReference>
<proteinExistence type="predicted"/>
<protein>
    <submittedName>
        <fullName evidence="1">Putative major capsid protein</fullName>
    </submittedName>
</protein>
<evidence type="ECO:0000313" key="1">
    <source>
        <dbReference type="EMBL" id="QJA59143.1"/>
    </source>
</evidence>
<organism evidence="1">
    <name type="scientific">viral metagenome</name>
    <dbReference type="NCBI Taxonomy" id="1070528"/>
    <lineage>
        <taxon>unclassified sequences</taxon>
        <taxon>metagenomes</taxon>
        <taxon>organismal metagenomes</taxon>
    </lineage>
</organism>
<dbReference type="AlphaFoldDB" id="A0A6M3IP10"/>